<evidence type="ECO:0008006" key="2">
    <source>
        <dbReference type="Google" id="ProtNLM"/>
    </source>
</evidence>
<dbReference type="SUPFAM" id="SSF52058">
    <property type="entry name" value="L domain-like"/>
    <property type="match status" value="1"/>
</dbReference>
<dbReference type="InterPro" id="IPR053139">
    <property type="entry name" value="Surface_bspA-like"/>
</dbReference>
<organism evidence="1">
    <name type="scientific">Entamoeba invadens</name>
    <dbReference type="NCBI Taxonomy" id="33085"/>
    <lineage>
        <taxon>Eukaryota</taxon>
        <taxon>Amoebozoa</taxon>
        <taxon>Evosea</taxon>
        <taxon>Archamoebae</taxon>
        <taxon>Mastigamoebida</taxon>
        <taxon>Entamoebidae</taxon>
        <taxon>Entamoeba</taxon>
    </lineage>
</organism>
<dbReference type="PANTHER" id="PTHR45661">
    <property type="entry name" value="SURFACE ANTIGEN"/>
    <property type="match status" value="1"/>
</dbReference>
<dbReference type="AlphaFoldDB" id="S0B3X8"/>
<dbReference type="VEuPathDB" id="AmoebaDB:EIN_203990"/>
<accession>S0B3X8</accession>
<proteinExistence type="evidence at transcript level"/>
<reference evidence="1" key="1">
    <citation type="submission" date="2012-06" db="EMBL/GenBank/DDBJ databases">
        <title>Short 5' UTR of Entamoeba genes.</title>
        <authorList>
            <person name="Hiranuka K."/>
            <person name="Kumagai M."/>
            <person name="Wakaguri H."/>
            <person name="Suzuki Y."/>
            <person name="Sugano S."/>
            <person name="Watanabe J."/>
            <person name="Makioka A."/>
        </authorList>
    </citation>
    <scope>NUCLEOTIDE SEQUENCE</scope>
    <source>
        <strain evidence="1">IP1</strain>
    </source>
</reference>
<dbReference type="Gene3D" id="3.80.10.10">
    <property type="entry name" value="Ribonuclease Inhibitor"/>
    <property type="match status" value="1"/>
</dbReference>
<name>S0B3X8_ENTIV</name>
<dbReference type="Pfam" id="PF13306">
    <property type="entry name" value="LRR_5"/>
    <property type="match status" value="1"/>
</dbReference>
<dbReference type="InterPro" id="IPR026906">
    <property type="entry name" value="LRR_5"/>
</dbReference>
<dbReference type="InterPro" id="IPR032675">
    <property type="entry name" value="LRR_dom_sf"/>
</dbReference>
<evidence type="ECO:0000313" key="1">
    <source>
        <dbReference type="EMBL" id="BAN42490.1"/>
    </source>
</evidence>
<dbReference type="PANTHER" id="PTHR45661:SF3">
    <property type="entry name" value="IG-LIKE DOMAIN-CONTAINING PROTEIN"/>
    <property type="match status" value="1"/>
</dbReference>
<sequence length="308" mass="35149">MKRLDSYHIMIVSQYFSMISDFINLETVCKKFYTNLSKFHFNPIPITHQTLKHFPAIETLNLWSSSECNFGNTFMSSNQQKEHTNMLNSSLEPIQHNTQVHFYKVNVWYIVPYSVVDMNKTNNFVFKRVSFSNHDASVFGSKIPPCVTRLDESCFFGSLIIEIDIPSKVTSIGINCFGACFDLMRVTMPKYLSVLERGAFFSCSKLSAINILSGIEVLERWTFNGCKNLNQIEIPFGVTKIGENCFDGCEKLTNVVISKSVKIINNNCFINCKRLKQVVIPLSVEKLNLSSFDSSTRVCFEKKGCVFN</sequence>
<protein>
    <recommendedName>
        <fullName evidence="2">Leucine rich repeat containing protein BspA family protein</fullName>
    </recommendedName>
</protein>
<dbReference type="EMBL" id="AK424120">
    <property type="protein sequence ID" value="BAN42490.1"/>
    <property type="molecule type" value="mRNA"/>
</dbReference>